<evidence type="ECO:0000313" key="4">
    <source>
        <dbReference type="Proteomes" id="UP000071859"/>
    </source>
</evidence>
<dbReference type="InterPro" id="IPR006015">
    <property type="entry name" value="Universal_stress_UspA"/>
</dbReference>
<sequence length="281" mass="29908">MSYKTILVHLDSSVRAHPRLETALQLAKRFDAHLIGLYAVFQPNARAFNVMAGSAGYYEVQAAMRREQSGAIERLFHAELKRAGVTGQWIAPNEQPDRAVSRHARCADLVVAGQDDPGDPESYIGDQFRENVVLSAGTPVLLVPYTGFFPSPGQYPMIAWDAGREAARAVHDALPFLKSCLCATIVTIDTHGTGGTPDGERIAGADIAACIARHGVKVEVASGTAGTDASAGDALLSRAADIGADLIVMGGYGHARWRELVLGGVTRTFLASMTVPVLMSH</sequence>
<evidence type="ECO:0000313" key="3">
    <source>
        <dbReference type="EMBL" id="SAL02343.1"/>
    </source>
</evidence>
<dbReference type="RefSeq" id="WP_062610452.1">
    <property type="nucleotide sequence ID" value="NZ_FCOX02000048.1"/>
</dbReference>
<keyword evidence="4" id="KW-1185">Reference proteome</keyword>
<dbReference type="AlphaFoldDB" id="A0A158E6E7"/>
<dbReference type="PANTHER" id="PTHR46268">
    <property type="entry name" value="STRESS RESPONSE PROTEIN NHAX"/>
    <property type="match status" value="1"/>
</dbReference>
<dbReference type="Gene3D" id="3.40.50.12370">
    <property type="match status" value="1"/>
</dbReference>
<evidence type="ECO:0000256" key="1">
    <source>
        <dbReference type="ARBA" id="ARBA00008791"/>
    </source>
</evidence>
<dbReference type="EMBL" id="FCOX02000048">
    <property type="protein sequence ID" value="SAL02343.1"/>
    <property type="molecule type" value="Genomic_DNA"/>
</dbReference>
<dbReference type="Proteomes" id="UP000071859">
    <property type="component" value="Unassembled WGS sequence"/>
</dbReference>
<dbReference type="OrthoDB" id="9804721at2"/>
<dbReference type="CDD" id="cd00293">
    <property type="entry name" value="USP-like"/>
    <property type="match status" value="1"/>
</dbReference>
<reference evidence="3" key="1">
    <citation type="submission" date="2016-01" db="EMBL/GenBank/DDBJ databases">
        <authorList>
            <person name="Peeters C."/>
        </authorList>
    </citation>
    <scope>NUCLEOTIDE SEQUENCE</scope>
    <source>
        <strain evidence="3">LMG 29321</strain>
    </source>
</reference>
<dbReference type="Pfam" id="PF00582">
    <property type="entry name" value="Usp"/>
    <property type="match status" value="2"/>
</dbReference>
<dbReference type="InterPro" id="IPR006016">
    <property type="entry name" value="UspA"/>
</dbReference>
<dbReference type="SUPFAM" id="SSF52402">
    <property type="entry name" value="Adenine nucleotide alpha hydrolases-like"/>
    <property type="match status" value="2"/>
</dbReference>
<protein>
    <submittedName>
        <fullName evidence="3">Universal stress protein family protein</fullName>
    </submittedName>
</protein>
<dbReference type="PANTHER" id="PTHR46268:SF15">
    <property type="entry name" value="UNIVERSAL STRESS PROTEIN HP_0031"/>
    <property type="match status" value="1"/>
</dbReference>
<organism evidence="3 4">
    <name type="scientific">Caballeronia calidae</name>
    <dbReference type="NCBI Taxonomy" id="1777139"/>
    <lineage>
        <taxon>Bacteria</taxon>
        <taxon>Pseudomonadati</taxon>
        <taxon>Pseudomonadota</taxon>
        <taxon>Betaproteobacteria</taxon>
        <taxon>Burkholderiales</taxon>
        <taxon>Burkholderiaceae</taxon>
        <taxon>Caballeronia</taxon>
    </lineage>
</organism>
<comment type="similarity">
    <text evidence="1">Belongs to the universal stress protein A family.</text>
</comment>
<feature type="domain" description="UspA" evidence="2">
    <location>
        <begin position="217"/>
        <end position="279"/>
    </location>
</feature>
<comment type="caution">
    <text evidence="3">The sequence shown here is derived from an EMBL/GenBank/DDBJ whole genome shotgun (WGS) entry which is preliminary data.</text>
</comment>
<name>A0A158E6E7_9BURK</name>
<feature type="domain" description="UspA" evidence="2">
    <location>
        <begin position="3"/>
        <end position="144"/>
    </location>
</feature>
<dbReference type="PRINTS" id="PR01438">
    <property type="entry name" value="UNVRSLSTRESS"/>
</dbReference>
<proteinExistence type="inferred from homology"/>
<evidence type="ECO:0000259" key="2">
    <source>
        <dbReference type="Pfam" id="PF00582"/>
    </source>
</evidence>
<gene>
    <name evidence="3" type="ORF">AWB78_06330</name>
</gene>
<accession>A0A158E6E7</accession>